<dbReference type="PANTHER" id="PTHR10989:SF16">
    <property type="entry name" value="AT02829P-RELATED"/>
    <property type="match status" value="1"/>
</dbReference>
<dbReference type="PANTHER" id="PTHR10989">
    <property type="entry name" value="ANDROGEN-INDUCED PROTEIN 1-RELATED"/>
    <property type="match status" value="1"/>
</dbReference>
<accession>R1GCK5</accession>
<keyword evidence="4 5" id="KW-0472">Membrane</keyword>
<feature type="transmembrane region" description="Helical" evidence="5">
    <location>
        <begin position="65"/>
        <end position="90"/>
    </location>
</feature>
<protein>
    <submittedName>
        <fullName evidence="6">Putative integral membrane protein</fullName>
    </submittedName>
</protein>
<comment type="subcellular location">
    <subcellularLocation>
        <location evidence="1">Endomembrane system</location>
        <topology evidence="1">Multi-pass membrane protein</topology>
    </subcellularLocation>
</comment>
<dbReference type="Proteomes" id="UP000013521">
    <property type="component" value="Unassembled WGS sequence"/>
</dbReference>
<dbReference type="EMBL" id="KB916094">
    <property type="protein sequence ID" value="EOD49320.1"/>
    <property type="molecule type" value="Genomic_DNA"/>
</dbReference>
<evidence type="ECO:0000256" key="3">
    <source>
        <dbReference type="ARBA" id="ARBA00022989"/>
    </source>
</evidence>
<dbReference type="OrthoDB" id="1898221at2759"/>
<dbReference type="GO" id="GO:0012505">
    <property type="term" value="C:endomembrane system"/>
    <property type="evidence" value="ECO:0007669"/>
    <property type="project" value="UniProtKB-SubCell"/>
</dbReference>
<dbReference type="eggNOG" id="KOG3989">
    <property type="taxonomic scope" value="Eukaryota"/>
</dbReference>
<dbReference type="Pfam" id="PF04750">
    <property type="entry name" value="Far-17a_AIG1"/>
    <property type="match status" value="1"/>
</dbReference>
<dbReference type="GO" id="GO:0016020">
    <property type="term" value="C:membrane"/>
    <property type="evidence" value="ECO:0007669"/>
    <property type="project" value="InterPro"/>
</dbReference>
<keyword evidence="3 5" id="KW-1133">Transmembrane helix</keyword>
<proteinExistence type="predicted"/>
<evidence type="ECO:0000313" key="6">
    <source>
        <dbReference type="EMBL" id="EOD49320.1"/>
    </source>
</evidence>
<dbReference type="InterPro" id="IPR006838">
    <property type="entry name" value="ADTRP_AIG1"/>
</dbReference>
<evidence type="ECO:0000313" key="7">
    <source>
        <dbReference type="Proteomes" id="UP000013521"/>
    </source>
</evidence>
<feature type="transmembrane region" description="Helical" evidence="5">
    <location>
        <begin position="35"/>
        <end position="53"/>
    </location>
</feature>
<reference evidence="7" key="1">
    <citation type="journal article" date="2013" name="Genome Announc.">
        <title>Draft genome sequence of Neofusicoccum parvum isolate UCR-NP2, a fungal vascular pathogen associated with grapevine cankers.</title>
        <authorList>
            <person name="Blanco-Ulate B."/>
            <person name="Rolshausen P."/>
            <person name="Cantu D."/>
        </authorList>
    </citation>
    <scope>NUCLEOTIDE SEQUENCE [LARGE SCALE GENOMIC DNA]</scope>
    <source>
        <strain evidence="7">UCR-NP2</strain>
    </source>
</reference>
<dbReference type="HOGENOM" id="CLU_081915_0_0_1"/>
<gene>
    <name evidence="6" type="ORF">UCRNP2_3959</name>
</gene>
<dbReference type="OMA" id="TIAFGYW"/>
<sequence length="250" mass="26810">MATQKVQDYAVKQGQKLASRHPLQRLDSPSRGASALLHLVGCCSFAYSFHYLIFNPNPINEAWGWHLQFLTCCGLSVAAATYAVGLLSDLTLSPLLFRVKNLLALTSAPLECCISVLYWTIKAVDPRLLQHPDLPALEPLPDVGFHAAPALLLTLDLLFCSPPWTLTAAPALAVSGVIAVAYWVWVEACFAHNGFYPYPLFGQLDTTGRVVLFAGAAAIMAASTLALKAVYNAVNGGKDGGRSGAVKKEL</sequence>
<feature type="transmembrane region" description="Helical" evidence="5">
    <location>
        <begin position="102"/>
        <end position="121"/>
    </location>
</feature>
<feature type="transmembrane region" description="Helical" evidence="5">
    <location>
        <begin position="166"/>
        <end position="186"/>
    </location>
</feature>
<organism evidence="6 7">
    <name type="scientific">Botryosphaeria parva (strain UCR-NP2)</name>
    <name type="common">Grapevine canker fungus</name>
    <name type="synonym">Neofusicoccum parvum</name>
    <dbReference type="NCBI Taxonomy" id="1287680"/>
    <lineage>
        <taxon>Eukaryota</taxon>
        <taxon>Fungi</taxon>
        <taxon>Dikarya</taxon>
        <taxon>Ascomycota</taxon>
        <taxon>Pezizomycotina</taxon>
        <taxon>Dothideomycetes</taxon>
        <taxon>Dothideomycetes incertae sedis</taxon>
        <taxon>Botryosphaeriales</taxon>
        <taxon>Botryosphaeriaceae</taxon>
        <taxon>Neofusicoccum</taxon>
    </lineage>
</organism>
<evidence type="ECO:0000256" key="5">
    <source>
        <dbReference type="SAM" id="Phobius"/>
    </source>
</evidence>
<dbReference type="AlphaFoldDB" id="R1GCK5"/>
<keyword evidence="2 5" id="KW-0812">Transmembrane</keyword>
<evidence type="ECO:0000256" key="2">
    <source>
        <dbReference type="ARBA" id="ARBA00022692"/>
    </source>
</evidence>
<evidence type="ECO:0000256" key="4">
    <source>
        <dbReference type="ARBA" id="ARBA00023136"/>
    </source>
</evidence>
<name>R1GCK5_BOTPV</name>
<evidence type="ECO:0000256" key="1">
    <source>
        <dbReference type="ARBA" id="ARBA00004127"/>
    </source>
</evidence>
<feature type="transmembrane region" description="Helical" evidence="5">
    <location>
        <begin position="206"/>
        <end position="227"/>
    </location>
</feature>
<dbReference type="KEGG" id="npa:UCRNP2_3959"/>